<evidence type="ECO:0000313" key="1">
    <source>
        <dbReference type="EMBL" id="SOC13465.1"/>
    </source>
</evidence>
<dbReference type="Proteomes" id="UP000219636">
    <property type="component" value="Unassembled WGS sequence"/>
</dbReference>
<reference evidence="2" key="1">
    <citation type="submission" date="2017-08" db="EMBL/GenBank/DDBJ databases">
        <authorList>
            <person name="Varghese N."/>
            <person name="Submissions S."/>
        </authorList>
    </citation>
    <scope>NUCLEOTIDE SEQUENCE [LARGE SCALE GENOMIC DNA]</scope>
    <source>
        <strain evidence="2">JC22</strain>
    </source>
</reference>
<organism evidence="1 2">
    <name type="scientific">Ureibacillus xyleni</name>
    <dbReference type="NCBI Taxonomy" id="614648"/>
    <lineage>
        <taxon>Bacteria</taxon>
        <taxon>Bacillati</taxon>
        <taxon>Bacillota</taxon>
        <taxon>Bacilli</taxon>
        <taxon>Bacillales</taxon>
        <taxon>Caryophanaceae</taxon>
        <taxon>Ureibacillus</taxon>
    </lineage>
</organism>
<dbReference type="AlphaFoldDB" id="A0A285SXQ7"/>
<gene>
    <name evidence="1" type="ORF">SAMN05880501_107195</name>
</gene>
<protein>
    <submittedName>
        <fullName evidence="1">Uncharacterized protein</fullName>
    </submittedName>
</protein>
<name>A0A285SXQ7_9BACL</name>
<accession>A0A285SXQ7</accession>
<dbReference type="Pfam" id="PF18928">
    <property type="entry name" value="DUF5677"/>
    <property type="match status" value="1"/>
</dbReference>
<dbReference type="InterPro" id="IPR043733">
    <property type="entry name" value="DUF5677"/>
</dbReference>
<proteinExistence type="predicted"/>
<dbReference type="RefSeq" id="WP_097073919.1">
    <property type="nucleotide sequence ID" value="NZ_OBMQ01000007.1"/>
</dbReference>
<dbReference type="OrthoDB" id="2056554at2"/>
<evidence type="ECO:0000313" key="2">
    <source>
        <dbReference type="Proteomes" id="UP000219636"/>
    </source>
</evidence>
<sequence>MEDKYINDLDKMINKFILQSKKFVEYACFPYGLIDLAVANELTTKFVYDFEYFAFTKSTKTLLSIRTLLKVGNNEDVMILLRSIFENYLSTRYLHENSDMNGIKDFILNPINVAFSFYNINREGKVENREKEIVGELRNPKEFKIGKDKRYYYDFYDILSQYAHCNYGLIDYYKEEGMYSISKVSDRLLIRLYVIFVYTKLFELIVTVEGEDFPDKRTERTCYTLVADSIKTQKEIIDYLREKYKNIHDEKLKYHSKKMREMLNDMKKSLSEELGSLVKMNL</sequence>
<keyword evidence="2" id="KW-1185">Reference proteome</keyword>
<dbReference type="EMBL" id="OBMQ01000007">
    <property type="protein sequence ID" value="SOC13465.1"/>
    <property type="molecule type" value="Genomic_DNA"/>
</dbReference>